<dbReference type="EMBL" id="PUIN01000005">
    <property type="protein sequence ID" value="PQP04292.1"/>
    <property type="molecule type" value="Genomic_DNA"/>
</dbReference>
<dbReference type="AlphaFoldDB" id="A0A2S8HQ12"/>
<sequence>MSATFEVSSNLPLLVFARLAGKSRDQINRDIKARRLLLLSQGNRGQRIPYWQLDPWRHKFDDTKFKAGLVAAKIVSWL</sequence>
<organism evidence="1 2">
    <name type="scientific">Pseudomonas frederiksbergensis</name>
    <dbReference type="NCBI Taxonomy" id="104087"/>
    <lineage>
        <taxon>Bacteria</taxon>
        <taxon>Pseudomonadati</taxon>
        <taxon>Pseudomonadota</taxon>
        <taxon>Gammaproteobacteria</taxon>
        <taxon>Pseudomonadales</taxon>
        <taxon>Pseudomonadaceae</taxon>
        <taxon>Pseudomonas</taxon>
    </lineage>
</organism>
<protein>
    <submittedName>
        <fullName evidence="1">Uncharacterized protein</fullName>
    </submittedName>
</protein>
<proteinExistence type="predicted"/>
<comment type="caution">
    <text evidence="1">The sequence shown here is derived from an EMBL/GenBank/DDBJ whole genome shotgun (WGS) entry which is preliminary data.</text>
</comment>
<name>A0A2S8HQ12_9PSED</name>
<accession>A0A2S8HQ12</accession>
<evidence type="ECO:0000313" key="1">
    <source>
        <dbReference type="EMBL" id="PQP04292.1"/>
    </source>
</evidence>
<dbReference type="Proteomes" id="UP000239687">
    <property type="component" value="Unassembled WGS sequence"/>
</dbReference>
<reference evidence="1 2" key="1">
    <citation type="submission" date="2018-02" db="EMBL/GenBank/DDBJ databases">
        <title>Draft genome sequencing of Pseudomonas frederiksbergensis 11-D3.</title>
        <authorList>
            <person name="Zheng B.-X."/>
        </authorList>
    </citation>
    <scope>NUCLEOTIDE SEQUENCE [LARGE SCALE GENOMIC DNA]</scope>
    <source>
        <strain evidence="1 2">11-D3</strain>
    </source>
</reference>
<evidence type="ECO:0000313" key="2">
    <source>
        <dbReference type="Proteomes" id="UP000239687"/>
    </source>
</evidence>
<gene>
    <name evidence="1" type="ORF">C5612_09845</name>
</gene>